<dbReference type="NCBIfam" id="TIGR00087">
    <property type="entry name" value="surE"/>
    <property type="match status" value="1"/>
</dbReference>
<dbReference type="Gene3D" id="3.40.1210.10">
    <property type="entry name" value="Survival protein SurE-like phosphatase/nucleotidase"/>
    <property type="match status" value="1"/>
</dbReference>
<dbReference type="AlphaFoldDB" id="A0A2T0FN05"/>
<organism evidence="2 3">
    <name type="scientific">Wickerhamiella sorbophila</name>
    <dbReference type="NCBI Taxonomy" id="45607"/>
    <lineage>
        <taxon>Eukaryota</taxon>
        <taxon>Fungi</taxon>
        <taxon>Dikarya</taxon>
        <taxon>Ascomycota</taxon>
        <taxon>Saccharomycotina</taxon>
        <taxon>Dipodascomycetes</taxon>
        <taxon>Dipodascales</taxon>
        <taxon>Trichomonascaceae</taxon>
        <taxon>Wickerhamiella</taxon>
    </lineage>
</organism>
<sequence>MHILLTNDDGPPDPKVSPYIQLFYEAMKNYTDWKVSIALPHMQRSWIGKAHMIGEDISTSYVYTKGKEKNTIGPFDHPNPDLAKDYDEWVLLNGTPATCANIGINHLYSEEGPVDLVISGPNFGRNTSAAYILSSGTVGASLEAALCGTKTVALSYSYKTKEHPDSEVEEASMIAVKLIGHLMSNWQNGVQLYSVNIPLSPELNSKTVIRYAPLLENQWSSVFEANEKDDKKHFRWAPKFHLCDETVHEGGPGSDAWTVMNGEISVTPLRACFHSVSNALEGVINLNLNSGAPFDAVIGTNDTYVKESWIQALKGHGIPVKAKPEKGRKTFVYEDYDDACFDDRQNSPHLYYSYVFRKGLIRKNYLANTIAYYKAKHPESVLNRAFPDSFNLEVDYAEFLDDALDEAYDLRQEIGAGSKTWILKPAMSDRAQGIRIFKTVEGLQEIFDSFEGNSDDGEQEEEGDDYGVVTSHLRHFVVQEYVQNPLLVDGRKFHLRVYVLAVGAIKVYVYQNVLALFAGTKYHPPDGDNVDLRGHLTNTCFQDETVDDLSVRVFSDLPIGAEAKQKVMSDINAITGDLFAAAVADFVNFQPVPNSIEFFGLDFLVDENYNVSVLEVNAYPDFKQTGAELQPLVSGLFGATVDIAVAPYFTGVPTSDERLKCVYSKEIHKH</sequence>
<dbReference type="GO" id="GO:0016874">
    <property type="term" value="F:ligase activity"/>
    <property type="evidence" value="ECO:0007669"/>
    <property type="project" value="UniProtKB-KW"/>
</dbReference>
<protein>
    <submittedName>
        <fullName evidence="2">Putative tubulin--tyrosine ligase PBY1</fullName>
    </submittedName>
</protein>
<dbReference type="SUPFAM" id="SSF56059">
    <property type="entry name" value="Glutathione synthetase ATP-binding domain-like"/>
    <property type="match status" value="1"/>
</dbReference>
<dbReference type="InterPro" id="IPR036523">
    <property type="entry name" value="SurE-like_sf"/>
</dbReference>
<reference evidence="2 3" key="1">
    <citation type="submission" date="2017-04" db="EMBL/GenBank/DDBJ databases">
        <title>Genome sequencing of [Candida] sorbophila.</title>
        <authorList>
            <person name="Ahn J.O."/>
        </authorList>
    </citation>
    <scope>NUCLEOTIDE SEQUENCE [LARGE SCALE GENOMIC DNA]</scope>
    <source>
        <strain evidence="2 3">DS02</strain>
    </source>
</reference>
<dbReference type="SUPFAM" id="SSF64167">
    <property type="entry name" value="SurE-like"/>
    <property type="match status" value="1"/>
</dbReference>
<dbReference type="RefSeq" id="XP_024666323.1">
    <property type="nucleotide sequence ID" value="XM_024810555.1"/>
</dbReference>
<keyword evidence="2" id="KW-0436">Ligase</keyword>
<dbReference type="GO" id="GO:0000932">
    <property type="term" value="C:P-body"/>
    <property type="evidence" value="ECO:0007669"/>
    <property type="project" value="TreeGrafter"/>
</dbReference>
<evidence type="ECO:0000259" key="1">
    <source>
        <dbReference type="Pfam" id="PF01975"/>
    </source>
</evidence>
<dbReference type="Pfam" id="PF03133">
    <property type="entry name" value="TTL"/>
    <property type="match status" value="1"/>
</dbReference>
<evidence type="ECO:0000313" key="2">
    <source>
        <dbReference type="EMBL" id="PRT56378.1"/>
    </source>
</evidence>
<name>A0A2T0FN05_9ASCO</name>
<dbReference type="GO" id="GO:0016787">
    <property type="term" value="F:hydrolase activity"/>
    <property type="evidence" value="ECO:0007669"/>
    <property type="project" value="InterPro"/>
</dbReference>
<dbReference type="STRING" id="45607.A0A2T0FN05"/>
<dbReference type="OrthoDB" id="202825at2759"/>
<dbReference type="PANTHER" id="PTHR47551:SF1">
    <property type="entry name" value="TUBULIN--TYROSINE LIGASE PBY1-RELATED"/>
    <property type="match status" value="1"/>
</dbReference>
<proteinExistence type="predicted"/>
<dbReference type="PROSITE" id="PS51221">
    <property type="entry name" value="TTL"/>
    <property type="match status" value="1"/>
</dbReference>
<evidence type="ECO:0000313" key="3">
    <source>
        <dbReference type="Proteomes" id="UP000238350"/>
    </source>
</evidence>
<dbReference type="InterPro" id="IPR027746">
    <property type="entry name" value="TTL"/>
</dbReference>
<dbReference type="Gene3D" id="3.30.470.20">
    <property type="entry name" value="ATP-grasp fold, B domain"/>
    <property type="match status" value="1"/>
</dbReference>
<dbReference type="GeneID" id="36517746"/>
<keyword evidence="3" id="KW-1185">Reference proteome</keyword>
<comment type="caution">
    <text evidence="2">The sequence shown here is derived from an EMBL/GenBank/DDBJ whole genome shotgun (WGS) entry which is preliminary data.</text>
</comment>
<feature type="domain" description="Survival protein SurE-like phosphatase/nucleotidase" evidence="1">
    <location>
        <begin position="3"/>
        <end position="220"/>
    </location>
</feature>
<dbReference type="Pfam" id="PF01975">
    <property type="entry name" value="SurE"/>
    <property type="match status" value="1"/>
</dbReference>
<dbReference type="InterPro" id="IPR004344">
    <property type="entry name" value="TTL/TTLL_fam"/>
</dbReference>
<dbReference type="InterPro" id="IPR002828">
    <property type="entry name" value="SurE-like_Pase/nucleotidase"/>
</dbReference>
<gene>
    <name evidence="2" type="ORF">B9G98_03998</name>
</gene>
<dbReference type="Proteomes" id="UP000238350">
    <property type="component" value="Unassembled WGS sequence"/>
</dbReference>
<dbReference type="PANTHER" id="PTHR47551">
    <property type="entry name" value="TUBULIN--TYROSINE LIGASE PBY1-RELATED"/>
    <property type="match status" value="1"/>
</dbReference>
<dbReference type="EMBL" id="NDIQ01000022">
    <property type="protein sequence ID" value="PRT56378.1"/>
    <property type="molecule type" value="Genomic_DNA"/>
</dbReference>
<accession>A0A2T0FN05</accession>